<evidence type="ECO:0000313" key="2">
    <source>
        <dbReference type="EMBL" id="RJE22372.1"/>
    </source>
</evidence>
<dbReference type="GO" id="GO:0005634">
    <property type="term" value="C:nucleus"/>
    <property type="evidence" value="ECO:0007669"/>
    <property type="project" value="TreeGrafter"/>
</dbReference>
<name>A0A3A2ZGZ4_9EURO</name>
<comment type="caution">
    <text evidence="2">The sequence shown here is derived from an EMBL/GenBank/DDBJ whole genome shotgun (WGS) entry which is preliminary data.</text>
</comment>
<dbReference type="STRING" id="2070753.A0A3A2ZGZ4"/>
<dbReference type="AlphaFoldDB" id="A0A3A2ZGZ4"/>
<dbReference type="PANTHER" id="PTHR15092">
    <property type="entry name" value="POLY A -SPECIFIC RIBONUCLEASE/TARGET OF EGR1, MEMBER 1"/>
    <property type="match status" value="1"/>
</dbReference>
<keyword evidence="3" id="KW-1185">Reference proteome</keyword>
<dbReference type="InterPro" id="IPR036397">
    <property type="entry name" value="RNaseH_sf"/>
</dbReference>
<proteinExistence type="inferred from homology"/>
<dbReference type="PANTHER" id="PTHR15092:SF22">
    <property type="entry name" value="POLY(A)-SPECIFIC RIBONUCLEASE PNLDC1"/>
    <property type="match status" value="1"/>
</dbReference>
<dbReference type="GO" id="GO:0003723">
    <property type="term" value="F:RNA binding"/>
    <property type="evidence" value="ECO:0007669"/>
    <property type="project" value="TreeGrafter"/>
</dbReference>
<dbReference type="Proteomes" id="UP000266188">
    <property type="component" value="Unassembled WGS sequence"/>
</dbReference>
<dbReference type="Pfam" id="PF04857">
    <property type="entry name" value="CAF1"/>
    <property type="match status" value="1"/>
</dbReference>
<comment type="similarity">
    <text evidence="1">Belongs to the CAF1 family.</text>
</comment>
<sequence>MDITVQNFESYLPKVLDDLTSCLFVSLDLELSGIAKGQNDPSKGTQTLQERYEETRKAADKYQVLQVGLTICHEDTDEALYTLKPYNIYVNPIIDRKLDLERDFVFQSSAVEFLLQNQFRLDPLLQHGVPYVSREEEQMILSNAFERRDRLKTHYAMDIKDTDHESLAFLENVRRLVDDWLALGVDRDSYLNIPPPSRVGSQNSHLFPSFLNRFQKRLVHQLIDVEYPTLVTVSERSFVQIIGYDEGREKAVQDQRMKWTRERISKQTGSRWIAEALAGGDLSNLSSSSFRAIATNCRALGSIPDLDKFSEMMKQKLKSHRPVLVGHNIFTDLVYFCRHFFGPLPERVEDFQILAHELFPTVIDTKYMATHECGSINPTSSLIEICDSLTGISIPRTGIHHQHSKYNRRNVDHEAGYDSLLTARIFIKLSAQLRDADASKRFGKTPLTPMRGNSWRSALPELVYDGPVPVKTATPRRRGRNKRECFSLGRENTKASSVGHESTENKETTTLCIQNKFDSLQVDESADRMDIDEPNPTDTNADQIMTKVNRGELIPRFESGFWSIYGNKLRVFGTEERVCDLGQRPGNWQISLPFGPVA</sequence>
<dbReference type="InterPro" id="IPR012337">
    <property type="entry name" value="RNaseH-like_sf"/>
</dbReference>
<organism evidence="2 3">
    <name type="scientific">Aspergillus sclerotialis</name>
    <dbReference type="NCBI Taxonomy" id="2070753"/>
    <lineage>
        <taxon>Eukaryota</taxon>
        <taxon>Fungi</taxon>
        <taxon>Dikarya</taxon>
        <taxon>Ascomycota</taxon>
        <taxon>Pezizomycotina</taxon>
        <taxon>Eurotiomycetes</taxon>
        <taxon>Eurotiomycetidae</taxon>
        <taxon>Eurotiales</taxon>
        <taxon>Aspergillaceae</taxon>
        <taxon>Aspergillus</taxon>
        <taxon>Aspergillus subgen. Polypaecilum</taxon>
    </lineage>
</organism>
<evidence type="ECO:0000256" key="1">
    <source>
        <dbReference type="ARBA" id="ARBA00008372"/>
    </source>
</evidence>
<evidence type="ECO:0000313" key="3">
    <source>
        <dbReference type="Proteomes" id="UP000266188"/>
    </source>
</evidence>
<dbReference type="InterPro" id="IPR051181">
    <property type="entry name" value="CAF1_poly(A)_ribonucleases"/>
</dbReference>
<dbReference type="GO" id="GO:0000289">
    <property type="term" value="P:nuclear-transcribed mRNA poly(A) tail shortening"/>
    <property type="evidence" value="ECO:0007669"/>
    <property type="project" value="TreeGrafter"/>
</dbReference>
<gene>
    <name evidence="2" type="ORF">PHISCL_05275</name>
</gene>
<reference evidence="3" key="1">
    <citation type="submission" date="2017-02" db="EMBL/GenBank/DDBJ databases">
        <authorList>
            <person name="Tafer H."/>
            <person name="Lopandic K."/>
        </authorList>
    </citation>
    <scope>NUCLEOTIDE SEQUENCE [LARGE SCALE GENOMIC DNA]</scope>
    <source>
        <strain evidence="3">CBS 366.77</strain>
    </source>
</reference>
<dbReference type="SUPFAM" id="SSF53098">
    <property type="entry name" value="Ribonuclease H-like"/>
    <property type="match status" value="1"/>
</dbReference>
<dbReference type="GO" id="GO:1990431">
    <property type="term" value="P:priRNA 3'-end processing"/>
    <property type="evidence" value="ECO:0007669"/>
    <property type="project" value="TreeGrafter"/>
</dbReference>
<dbReference type="OrthoDB" id="414075at2759"/>
<dbReference type="Gene3D" id="3.30.420.10">
    <property type="entry name" value="Ribonuclease H-like superfamily/Ribonuclease H"/>
    <property type="match status" value="2"/>
</dbReference>
<dbReference type="InterPro" id="IPR006941">
    <property type="entry name" value="RNase_CAF1"/>
</dbReference>
<accession>A0A3A2ZGZ4</accession>
<dbReference type="EMBL" id="MVGC01000171">
    <property type="protein sequence ID" value="RJE22372.1"/>
    <property type="molecule type" value="Genomic_DNA"/>
</dbReference>
<dbReference type="GO" id="GO:0000175">
    <property type="term" value="F:3'-5'-RNA exonuclease activity"/>
    <property type="evidence" value="ECO:0007669"/>
    <property type="project" value="TreeGrafter"/>
</dbReference>
<protein>
    <submittedName>
        <fullName evidence="2">CAF1 family ribonuclease</fullName>
    </submittedName>
</protein>
<dbReference type="GO" id="GO:1990432">
    <property type="term" value="P:siRNA 3'-end processing"/>
    <property type="evidence" value="ECO:0007669"/>
    <property type="project" value="TreeGrafter"/>
</dbReference>